<dbReference type="PANTHER" id="PTHR43403">
    <property type="entry name" value="NAD-SPECIFIC GLUTAMATE DEHYDROGENASE"/>
    <property type="match status" value="1"/>
</dbReference>
<evidence type="ECO:0000313" key="7">
    <source>
        <dbReference type="EMBL" id="MEA0970775.1"/>
    </source>
</evidence>
<evidence type="ECO:0000259" key="5">
    <source>
        <dbReference type="Pfam" id="PF21076"/>
    </source>
</evidence>
<dbReference type="InterPro" id="IPR049064">
    <property type="entry name" value="NAD_Glu_DH_ACT3"/>
</dbReference>
<feature type="domain" description="NAD-glutamate dehydrogenase ACT3" evidence="6">
    <location>
        <begin position="554"/>
        <end position="613"/>
    </location>
</feature>
<dbReference type="EMBL" id="JARJFB010000045">
    <property type="protein sequence ID" value="MEA0970775.1"/>
    <property type="molecule type" value="Genomic_DNA"/>
</dbReference>
<dbReference type="InterPro" id="IPR036291">
    <property type="entry name" value="NAD(P)-bd_dom_sf"/>
</dbReference>
<dbReference type="InterPro" id="IPR049059">
    <property type="entry name" value="NAD_Glu_DH_HM1"/>
</dbReference>
<keyword evidence="8" id="KW-1185">Reference proteome</keyword>
<evidence type="ECO:0000259" key="6">
    <source>
        <dbReference type="Pfam" id="PF21077"/>
    </source>
</evidence>
<dbReference type="Pfam" id="PF21077">
    <property type="entry name" value="GDH_ACT3"/>
    <property type="match status" value="1"/>
</dbReference>
<accession>A0ABU5NC86</accession>
<feature type="domain" description="NAD-glutamate dehydrogenase N-terminal ACT1" evidence="4">
    <location>
        <begin position="43"/>
        <end position="179"/>
    </location>
</feature>
<dbReference type="Pfam" id="PF21076">
    <property type="entry name" value="GDH_ACT2"/>
    <property type="match status" value="1"/>
</dbReference>
<dbReference type="InterPro" id="IPR049056">
    <property type="entry name" value="NAD_Glu_DH_HM3"/>
</dbReference>
<dbReference type="SUPFAM" id="SSF53223">
    <property type="entry name" value="Aminoacid dehydrogenase-like, N-terminal domain"/>
    <property type="match status" value="1"/>
</dbReference>
<feature type="domain" description="NAD-glutamate dehydrogenase ACT2" evidence="5">
    <location>
        <begin position="401"/>
        <end position="489"/>
    </location>
</feature>
<organism evidence="7 8">
    <name type="scientific">Candidatus Megaera venefica</name>
    <dbReference type="NCBI Taxonomy" id="2055910"/>
    <lineage>
        <taxon>Bacteria</taxon>
        <taxon>Pseudomonadati</taxon>
        <taxon>Pseudomonadota</taxon>
        <taxon>Alphaproteobacteria</taxon>
        <taxon>Rickettsiales</taxon>
        <taxon>Rickettsiaceae</taxon>
        <taxon>Candidatus Megaera</taxon>
    </lineage>
</organism>
<dbReference type="Pfam" id="PF21075">
    <property type="entry name" value="GDH_ACT1"/>
    <property type="match status" value="1"/>
</dbReference>
<dbReference type="PANTHER" id="PTHR43403:SF1">
    <property type="entry name" value="NAD-SPECIFIC GLUTAMATE DEHYDROGENASE"/>
    <property type="match status" value="1"/>
</dbReference>
<dbReference type="InterPro" id="IPR007780">
    <property type="entry name" value="NAD_Glu_DH_bac"/>
</dbReference>
<comment type="caution">
    <text evidence="7">The sequence shown here is derived from an EMBL/GenBank/DDBJ whole genome shotgun (WGS) entry which is preliminary data.</text>
</comment>
<dbReference type="Pfam" id="PF05088">
    <property type="entry name" value="Bac_GDH_CD"/>
    <property type="match status" value="1"/>
</dbReference>
<proteinExistence type="predicted"/>
<name>A0ABU5NC86_9RICK</name>
<reference evidence="7 8" key="1">
    <citation type="submission" date="2023-03" db="EMBL/GenBank/DDBJ databases">
        <title>Host association and intracellularity evolved multiple times independently in the Rickettsiales.</title>
        <authorList>
            <person name="Castelli M."/>
            <person name="Nardi T."/>
            <person name="Gammuto L."/>
            <person name="Bellinzona G."/>
            <person name="Sabaneyeva E."/>
            <person name="Potekhin A."/>
            <person name="Serra V."/>
            <person name="Petroni G."/>
            <person name="Sassera D."/>
        </authorList>
    </citation>
    <scope>NUCLEOTIDE SEQUENCE [LARGE SCALE GENOMIC DNA]</scope>
    <source>
        <strain evidence="7 8">Sr 2-6</strain>
    </source>
</reference>
<feature type="domain" description="NAD-specific glutamate dehydrogenase C-terminal" evidence="3">
    <location>
        <begin position="1258"/>
        <end position="1589"/>
    </location>
</feature>
<dbReference type="InterPro" id="IPR049062">
    <property type="entry name" value="NAD_Glu_DH_ACT2"/>
</dbReference>
<dbReference type="Pfam" id="PF21074">
    <property type="entry name" value="GDH_C"/>
    <property type="match status" value="1"/>
</dbReference>
<dbReference type="InterPro" id="IPR046346">
    <property type="entry name" value="Aminoacid_DH-like_N_sf"/>
</dbReference>
<dbReference type="SUPFAM" id="SSF51735">
    <property type="entry name" value="NAD(P)-binding Rossmann-fold domains"/>
    <property type="match status" value="1"/>
</dbReference>
<keyword evidence="1" id="KW-0560">Oxidoreductase</keyword>
<dbReference type="InterPro" id="IPR048381">
    <property type="entry name" value="GDH_C"/>
</dbReference>
<dbReference type="InterPro" id="IPR028971">
    <property type="entry name" value="NAD-GDH_cat"/>
</dbReference>
<dbReference type="Pfam" id="PF21073">
    <property type="entry name" value="GDH_HM1"/>
    <property type="match status" value="1"/>
</dbReference>
<gene>
    <name evidence="7" type="ORF">Megvenef_00744</name>
</gene>
<dbReference type="PIRSF" id="PIRSF036761">
    <property type="entry name" value="GDH_Mll4104"/>
    <property type="match status" value="1"/>
</dbReference>
<dbReference type="InterPro" id="IPR024727">
    <property type="entry name" value="NAD_Glu_DH_N_ACT1"/>
</dbReference>
<evidence type="ECO:0000256" key="1">
    <source>
        <dbReference type="ARBA" id="ARBA00023002"/>
    </source>
</evidence>
<evidence type="ECO:0000313" key="8">
    <source>
        <dbReference type="Proteomes" id="UP001291687"/>
    </source>
</evidence>
<protein>
    <submittedName>
        <fullName evidence="7">NAD-specific glutamate dehydrogenase</fullName>
    </submittedName>
</protein>
<evidence type="ECO:0000259" key="3">
    <source>
        <dbReference type="Pfam" id="PF21074"/>
    </source>
</evidence>
<dbReference type="Pfam" id="PF21078">
    <property type="entry name" value="GDH_HM3"/>
    <property type="match status" value="1"/>
</dbReference>
<evidence type="ECO:0000259" key="4">
    <source>
        <dbReference type="Pfam" id="PF21075"/>
    </source>
</evidence>
<feature type="domain" description="NAD-glutamate dehydrogenase catalytic" evidence="2">
    <location>
        <begin position="718"/>
        <end position="1212"/>
    </location>
</feature>
<evidence type="ECO:0000259" key="2">
    <source>
        <dbReference type="Pfam" id="PF05088"/>
    </source>
</evidence>
<sequence length="1600" mass="182083">MVKSPNHNKSLALSKLQCRINDFSNEILEIVNAESKGGLYTKFVRKFLTYIPVDYRSKDKIELFGDFTHEAFDFFLHRPPLKRKIEILTNEFKANPAITILIAAENRPFIIDSLNSLLAKLGLQTIFTFHPVINSIRDKKGNLTDIADKGEKGINEYLVYIKILGTFDKKTLSKIKSEINNVIDLVDYTYDSWQTLLNKSIAITTDIVHHKDTYEQANLPAEETLDFLNWLHKNNITFLGSVDFDLKTKTLVRQEGVKEIWQDNIEEISTIIEFSSSDYYKNKLVMLGKINKLSPVHRNALVDYILIKRIDEDGVYRTGTIIFGLYGTAIYFQSIKNIPILRGKMSYVLDESDFPVNGYNAKKIKNIIESLPRDTLIQIDEEDLYCMCIHMLSSMRSHKLKLFVQQDWSGSFINVIVFLPRERLTPEVYNEICHYLAQKFDSEIISDNITVVAQDFSHLFATLPIHDRSRLDFSHDEMEADLIKITTNWSEGLLHKLCEELGEYEGGLRHKEIEPSFPAEYRHKFDADTSIDDVHHLEQATKQGKLISNLVPSDNNEFFLKFYSPEIRLTLSDTLPAIENLGFIAIDEQSFAITESLDFKKSWLYEFRLQSPVKIDVPADILKHNIEEALSKMSTGELASDILGKLIALSGFNWAKVKLLKAITRYLHQTGFLYGKGYVQQTLVKHYKYTNMLMDLFEAMFDPKEHSKDKVDALSLQLSSYLDTVESSTEDKVLSNMHLIIEAIVRTNFYQKDKDGNIKNYLSFKFDSSKVPDLPLPVPYAEIFVYSNEFEGIHLRGGKVARGGLRWSDRGEDYRTEVLGLLKAQMTKNAVIVPVGSKGTFYLNFSQGDMGRDSYMQKAVACYQDFLRGLLDLTDNLVDGKVVQPTDTIIYDDENPYLVVAADKGTATFSDYANAVSQEYNFWLRDAFASGGSRGYDHKKMGITAKGAWISVVLHFHDKGINVQKEPFTVAGIGDMSGDVFGNGMLLSKYIKLVAAFNHEHIFIDPDPDCESSYQERQRLFDLPRSKWTDYSSSLISKGGGVFERSAKLINLSKETQELLNIYKDHVVPDELIRAIIKAKIDLIWNGGIGTYIKSSSENNIDIGDKTNDNLRVNGNEVRAKVIAEGGNVGVSQLGRIEYALNGGTLNTDFIDNSAGVDCSDHEVNIKIALNLAVAKGKITIKERNELLVKMTKQVEELVLIDNYDQNLAITIATLSPALNIESFSQLMKELENEGLLDREVEFLPNKAELSRRSIANERMTRPELAVLLSYSKMSLDRDLNSFQLTKDKHFKNHLLKYFPKIMQEKFKDEIENHPLKQEIIRTVIANTMINQLGGSVISAIKRETGGHLCDIARAHEVVTEIFDLQDLWKEVGQLGNNIPTIIKVEMFSDLGKIMRRGISWFVRNIKPPIHITDSIEEYRQQTEELSGIISKLLVGGAKTRFFNKIAHYTSASVDKKLAKSIATLEVLVSAFDIIYIAKHTGAKNGDIANLYFECGDVLSIDWLRDSSEAQINESYWNRLSIQSLKDDFYDKQRRLVTEIVASNQKFVSLKAWLKGNITHASIFTDFIEEMKMQESINLNMIILANKKLEIFLRKLKASQ</sequence>
<dbReference type="RefSeq" id="WP_322776676.1">
    <property type="nucleotide sequence ID" value="NZ_JARJFB010000045.1"/>
</dbReference>
<dbReference type="Proteomes" id="UP001291687">
    <property type="component" value="Unassembled WGS sequence"/>
</dbReference>